<evidence type="ECO:0000256" key="1">
    <source>
        <dbReference type="SAM" id="Phobius"/>
    </source>
</evidence>
<organism evidence="2 3">
    <name type="scientific">Allacma fusca</name>
    <dbReference type="NCBI Taxonomy" id="39272"/>
    <lineage>
        <taxon>Eukaryota</taxon>
        <taxon>Metazoa</taxon>
        <taxon>Ecdysozoa</taxon>
        <taxon>Arthropoda</taxon>
        <taxon>Hexapoda</taxon>
        <taxon>Collembola</taxon>
        <taxon>Symphypleona</taxon>
        <taxon>Sminthuridae</taxon>
        <taxon>Allacma</taxon>
    </lineage>
</organism>
<protein>
    <recommendedName>
        <fullName evidence="4">Ionotropic glutamate receptor C-terminal domain-containing protein</fullName>
    </recommendedName>
</protein>
<evidence type="ECO:0000313" key="3">
    <source>
        <dbReference type="Proteomes" id="UP000708208"/>
    </source>
</evidence>
<accession>A0A8J2LAK2</accession>
<keyword evidence="3" id="KW-1185">Reference proteome</keyword>
<keyword evidence="1" id="KW-0472">Membrane</keyword>
<reference evidence="2" key="1">
    <citation type="submission" date="2021-06" db="EMBL/GenBank/DDBJ databases">
        <authorList>
            <person name="Hodson N. C."/>
            <person name="Mongue J. A."/>
            <person name="Jaron S. K."/>
        </authorList>
    </citation>
    <scope>NUCLEOTIDE SEQUENCE</scope>
</reference>
<comment type="caution">
    <text evidence="2">The sequence shown here is derived from an EMBL/GenBank/DDBJ whole genome shotgun (WGS) entry which is preliminary data.</text>
</comment>
<feature type="non-terminal residue" evidence="2">
    <location>
        <position position="1"/>
    </location>
</feature>
<evidence type="ECO:0008006" key="4">
    <source>
        <dbReference type="Google" id="ProtNLM"/>
    </source>
</evidence>
<feature type="transmembrane region" description="Helical" evidence="1">
    <location>
        <begin position="12"/>
        <end position="35"/>
    </location>
</feature>
<keyword evidence="1" id="KW-1133">Transmembrane helix</keyword>
<dbReference type="EMBL" id="CAJVCH010432264">
    <property type="protein sequence ID" value="CAG7818853.1"/>
    <property type="molecule type" value="Genomic_DNA"/>
</dbReference>
<proteinExistence type="predicted"/>
<keyword evidence="1" id="KW-0812">Transmembrane</keyword>
<sequence length="162" mass="18269">LLWDRKSNGLTGLVLAFRVFTSFWLLFVIVISTAYTSKLFGFLAFPIHESAPQTFEELADSNYEVGLRYIGGAGYNSFLTSESPALRKIFRTMELIKDPLAVFERALNSIFCCISYELQYQYSVQQNLSDVYGSSALNLAPASLSHVRWVGDTQGGHFWRAD</sequence>
<dbReference type="OrthoDB" id="7739311at2759"/>
<evidence type="ECO:0000313" key="2">
    <source>
        <dbReference type="EMBL" id="CAG7818853.1"/>
    </source>
</evidence>
<dbReference type="Proteomes" id="UP000708208">
    <property type="component" value="Unassembled WGS sequence"/>
</dbReference>
<dbReference type="AlphaFoldDB" id="A0A8J2LAK2"/>
<gene>
    <name evidence="2" type="ORF">AFUS01_LOCUS29331</name>
</gene>
<name>A0A8J2LAK2_9HEXA</name>